<feature type="transmembrane region" description="Helical" evidence="1">
    <location>
        <begin position="179"/>
        <end position="199"/>
    </location>
</feature>
<keyword evidence="1" id="KW-1133">Transmembrane helix</keyword>
<feature type="transmembrane region" description="Helical" evidence="1">
    <location>
        <begin position="410"/>
        <end position="432"/>
    </location>
</feature>
<dbReference type="PANTHER" id="PTHR31061:SF24">
    <property type="entry name" value="LD22376P"/>
    <property type="match status" value="1"/>
</dbReference>
<feature type="transmembrane region" description="Helical" evidence="1">
    <location>
        <begin position="284"/>
        <end position="301"/>
    </location>
</feature>
<keyword evidence="4" id="KW-1185">Reference proteome</keyword>
<protein>
    <submittedName>
        <fullName evidence="3">DUF5009 domain-containing protein</fullName>
    </submittedName>
</protein>
<keyword evidence="1" id="KW-0812">Transmembrane</keyword>
<comment type="caution">
    <text evidence="3">The sequence shown here is derived from an EMBL/GenBank/DDBJ whole genome shotgun (WGS) entry which is preliminary data.</text>
</comment>
<feature type="transmembrane region" description="Helical" evidence="1">
    <location>
        <begin position="206"/>
        <end position="226"/>
    </location>
</feature>
<name>A0ABV9L155_9BACT</name>
<feature type="transmembrane region" description="Helical" evidence="1">
    <location>
        <begin position="53"/>
        <end position="75"/>
    </location>
</feature>
<feature type="transmembrane region" description="Helical" evidence="1">
    <location>
        <begin position="246"/>
        <end position="264"/>
    </location>
</feature>
<feature type="transmembrane region" description="Helical" evidence="1">
    <location>
        <begin position="336"/>
        <end position="356"/>
    </location>
</feature>
<evidence type="ECO:0000256" key="1">
    <source>
        <dbReference type="SAM" id="Phobius"/>
    </source>
</evidence>
<sequence length="469" mass="54015">MDDRSCALDALRGYAIVTMVLSGAVVYGVLPGWMYHAQVPPPTHVFNPAAPGITWVDLVFPFFLFAMGSAFPFSIRKRLERGESKLKLIYDALKRSIQLTFFAIFIRHFYPYVLSNPEDARAWGLSLLCFVLLFPMFMRIPLKMPAWTHIVVKLLAYATALVLLLMVDYADGRRFDPHFSNIIILILANMALFGSLIYIFTIKSKIWRIAVLPFIMAVFLGKDIQGSFVSEIYNFTPLDWMYRFEYLKYLFIVLPGSIAGEYLMEWMNARKGMEPEPDVKERNGSYQVLFISIALIIINLYCLYNRWLIVNMFINTGLIIYGYLIQRKAVTADEQLWKKLFVAGSYLVLLGLFFEAYQDGIKKDPSTYSYYFLTSGLAFMAMIAFHVICDYYKCRRSTSFLVMSGQNPMIAYVATGLFTVPLLSLTGVYSVFDNFQHNAWLGFLRGVILTAIAVLVTMFFTKIRWFWRT</sequence>
<dbReference type="InterPro" id="IPR032176">
    <property type="entry name" value="DUF5009"/>
</dbReference>
<keyword evidence="1" id="KW-0472">Membrane</keyword>
<dbReference type="PANTHER" id="PTHR31061">
    <property type="entry name" value="LD22376P"/>
    <property type="match status" value="1"/>
</dbReference>
<gene>
    <name evidence="3" type="ORF">ACFO6W_20860</name>
</gene>
<feature type="transmembrane region" description="Helical" evidence="1">
    <location>
        <begin position="12"/>
        <end position="33"/>
    </location>
</feature>
<reference evidence="4" key="1">
    <citation type="journal article" date="2019" name="Int. J. Syst. Evol. Microbiol.">
        <title>The Global Catalogue of Microorganisms (GCM) 10K type strain sequencing project: providing services to taxonomists for standard genome sequencing and annotation.</title>
        <authorList>
            <consortium name="The Broad Institute Genomics Platform"/>
            <consortium name="The Broad Institute Genome Sequencing Center for Infectious Disease"/>
            <person name="Wu L."/>
            <person name="Ma J."/>
        </authorList>
    </citation>
    <scope>NUCLEOTIDE SEQUENCE [LARGE SCALE GENOMIC DNA]</scope>
    <source>
        <strain evidence="4">CCUG 66188</strain>
    </source>
</reference>
<organism evidence="3 4">
    <name type="scientific">Dysgonomonas termitidis</name>
    <dbReference type="NCBI Taxonomy" id="1516126"/>
    <lineage>
        <taxon>Bacteria</taxon>
        <taxon>Pseudomonadati</taxon>
        <taxon>Bacteroidota</taxon>
        <taxon>Bacteroidia</taxon>
        <taxon>Bacteroidales</taxon>
        <taxon>Dysgonomonadaceae</taxon>
        <taxon>Dysgonomonas</taxon>
    </lineage>
</organism>
<dbReference type="Pfam" id="PF16401">
    <property type="entry name" value="DUF5009"/>
    <property type="match status" value="1"/>
</dbReference>
<feature type="domain" description="DUF5009" evidence="2">
    <location>
        <begin position="4"/>
        <end position="263"/>
    </location>
</feature>
<accession>A0ABV9L155</accession>
<feature type="transmembrane region" description="Helical" evidence="1">
    <location>
        <begin position="96"/>
        <end position="114"/>
    </location>
</feature>
<feature type="transmembrane region" description="Helical" evidence="1">
    <location>
        <begin position="368"/>
        <end position="389"/>
    </location>
</feature>
<dbReference type="RefSeq" id="WP_380000052.1">
    <property type="nucleotide sequence ID" value="NZ_JBHSGN010000121.1"/>
</dbReference>
<proteinExistence type="predicted"/>
<feature type="transmembrane region" description="Helical" evidence="1">
    <location>
        <begin position="307"/>
        <end position="324"/>
    </location>
</feature>
<evidence type="ECO:0000313" key="4">
    <source>
        <dbReference type="Proteomes" id="UP001596023"/>
    </source>
</evidence>
<feature type="transmembrane region" description="Helical" evidence="1">
    <location>
        <begin position="150"/>
        <end position="167"/>
    </location>
</feature>
<feature type="transmembrane region" description="Helical" evidence="1">
    <location>
        <begin position="120"/>
        <end position="138"/>
    </location>
</feature>
<dbReference type="Proteomes" id="UP001596023">
    <property type="component" value="Unassembled WGS sequence"/>
</dbReference>
<feature type="transmembrane region" description="Helical" evidence="1">
    <location>
        <begin position="438"/>
        <end position="460"/>
    </location>
</feature>
<dbReference type="EMBL" id="JBHSGN010000121">
    <property type="protein sequence ID" value="MFC4676140.1"/>
    <property type="molecule type" value="Genomic_DNA"/>
</dbReference>
<evidence type="ECO:0000313" key="3">
    <source>
        <dbReference type="EMBL" id="MFC4676140.1"/>
    </source>
</evidence>
<evidence type="ECO:0000259" key="2">
    <source>
        <dbReference type="Pfam" id="PF16401"/>
    </source>
</evidence>